<dbReference type="KEGG" id="nkf:Nkreftii_004171"/>
<reference evidence="1 2" key="1">
    <citation type="journal article" date="2020" name="ISME J.">
        <title>Enrichment and physiological characterization of a novel comammox Nitrospira indicates ammonium inhibition of complete nitrification.</title>
        <authorList>
            <person name="Sakoula D."/>
            <person name="Koch H."/>
            <person name="Frank J."/>
            <person name="Jetten M.S.M."/>
            <person name="van Kessel M.A.H.J."/>
            <person name="Lucker S."/>
        </authorList>
    </citation>
    <scope>NUCLEOTIDE SEQUENCE [LARGE SCALE GENOMIC DNA]</scope>
    <source>
        <strain evidence="1">Comreactor17</strain>
    </source>
</reference>
<protein>
    <submittedName>
        <fullName evidence="1">Uncharacterized protein</fullName>
    </submittedName>
</protein>
<dbReference type="Proteomes" id="UP000593737">
    <property type="component" value="Chromosome"/>
</dbReference>
<dbReference type="EMBL" id="CP047423">
    <property type="protein sequence ID" value="QPD06397.1"/>
    <property type="molecule type" value="Genomic_DNA"/>
</dbReference>
<gene>
    <name evidence="1" type="ORF">Nkreftii_004171</name>
</gene>
<evidence type="ECO:0000313" key="1">
    <source>
        <dbReference type="EMBL" id="QPD06397.1"/>
    </source>
</evidence>
<organism evidence="1 2">
    <name type="scientific">Candidatus Nitrospira kreftii</name>
    <dbReference type="NCBI Taxonomy" id="2652173"/>
    <lineage>
        <taxon>Bacteria</taxon>
        <taxon>Pseudomonadati</taxon>
        <taxon>Nitrospirota</taxon>
        <taxon>Nitrospiria</taxon>
        <taxon>Nitrospirales</taxon>
        <taxon>Nitrospiraceae</taxon>
        <taxon>Nitrospira</taxon>
    </lineage>
</organism>
<sequence>MSQKCPMNLFYWSSLVFEAKKCTLTINAFEASNSLDKLNCAV</sequence>
<evidence type="ECO:0000313" key="2">
    <source>
        <dbReference type="Proteomes" id="UP000593737"/>
    </source>
</evidence>
<dbReference type="AlphaFoldDB" id="A0A7S8FIH4"/>
<proteinExistence type="predicted"/>
<name>A0A7S8FIH4_9BACT</name>
<accession>A0A7S8FIH4</accession>